<evidence type="ECO:0000313" key="2">
    <source>
        <dbReference type="Proteomes" id="UP000284841"/>
    </source>
</evidence>
<protein>
    <submittedName>
        <fullName evidence="1">SufBD protein</fullName>
    </submittedName>
</protein>
<evidence type="ECO:0000313" key="1">
    <source>
        <dbReference type="EMBL" id="RHJ89886.1"/>
    </source>
</evidence>
<accession>A0A415E7W9</accession>
<dbReference type="SUPFAM" id="SSF48371">
    <property type="entry name" value="ARM repeat"/>
    <property type="match status" value="1"/>
</dbReference>
<dbReference type="OrthoDB" id="1951221at2"/>
<proteinExistence type="predicted"/>
<name>A0A415E7W9_9FIRM</name>
<sequence>MNIEEVVKILYSKNSKEAYAALKVLLNVSAQSDELYPYFDQFVAMSEDADSYIRTRGLLLIAANARWDEDNKIDECIDQLLKHILDEKPITSRQFIKVLPEIAVYKPDLAADIKEALRLADTEIYADSMQPLVYKDIQAALKKIT</sequence>
<dbReference type="RefSeq" id="WP_118333914.1">
    <property type="nucleotide sequence ID" value="NZ_AP025567.1"/>
</dbReference>
<dbReference type="Gene3D" id="1.25.10.10">
    <property type="entry name" value="Leucine-rich Repeat Variant"/>
    <property type="match status" value="1"/>
</dbReference>
<dbReference type="STRING" id="1776384.GCA_900086585_03248"/>
<dbReference type="InterPro" id="IPR011989">
    <property type="entry name" value="ARM-like"/>
</dbReference>
<dbReference type="EMBL" id="QRMS01000001">
    <property type="protein sequence ID" value="RHJ89886.1"/>
    <property type="molecule type" value="Genomic_DNA"/>
</dbReference>
<gene>
    <name evidence="1" type="ORF">DW099_04800</name>
</gene>
<organism evidence="1 2">
    <name type="scientific">Emergencia timonensis</name>
    <dbReference type="NCBI Taxonomy" id="1776384"/>
    <lineage>
        <taxon>Bacteria</taxon>
        <taxon>Bacillati</taxon>
        <taxon>Bacillota</taxon>
        <taxon>Clostridia</taxon>
        <taxon>Peptostreptococcales</taxon>
        <taxon>Anaerovoracaceae</taxon>
        <taxon>Emergencia</taxon>
    </lineage>
</organism>
<dbReference type="InterPro" id="IPR016024">
    <property type="entry name" value="ARM-type_fold"/>
</dbReference>
<comment type="caution">
    <text evidence="1">The sequence shown here is derived from an EMBL/GenBank/DDBJ whole genome shotgun (WGS) entry which is preliminary data.</text>
</comment>
<keyword evidence="2" id="KW-1185">Reference proteome</keyword>
<dbReference type="AlphaFoldDB" id="A0A415E7W9"/>
<reference evidence="1 2" key="1">
    <citation type="submission" date="2018-08" db="EMBL/GenBank/DDBJ databases">
        <title>A genome reference for cultivated species of the human gut microbiota.</title>
        <authorList>
            <person name="Zou Y."/>
            <person name="Xue W."/>
            <person name="Luo G."/>
        </authorList>
    </citation>
    <scope>NUCLEOTIDE SEQUENCE [LARGE SCALE GENOMIC DNA]</scope>
    <source>
        <strain evidence="1 2">AM07-24</strain>
    </source>
</reference>
<dbReference type="Proteomes" id="UP000284841">
    <property type="component" value="Unassembled WGS sequence"/>
</dbReference>